<feature type="domain" description="DUF4116" evidence="1">
    <location>
        <begin position="7"/>
        <end position="56"/>
    </location>
</feature>
<organism evidence="2">
    <name type="scientific">marine sediment metagenome</name>
    <dbReference type="NCBI Taxonomy" id="412755"/>
    <lineage>
        <taxon>unclassified sequences</taxon>
        <taxon>metagenomes</taxon>
        <taxon>ecological metagenomes</taxon>
    </lineage>
</organism>
<feature type="domain" description="DUF4116" evidence="1">
    <location>
        <begin position="128"/>
        <end position="173"/>
    </location>
</feature>
<accession>X1CJN4</accession>
<evidence type="ECO:0000313" key="2">
    <source>
        <dbReference type="EMBL" id="GAG96443.1"/>
    </source>
</evidence>
<comment type="caution">
    <text evidence="2">The sequence shown here is derived from an EMBL/GenBank/DDBJ whole genome shotgun (WGS) entry which is preliminary data.</text>
</comment>
<protein>
    <recommendedName>
        <fullName evidence="1">DUF4116 domain-containing protein</fullName>
    </recommendedName>
</protein>
<sequence length="274" mass="32313">SSRLRNDKDVVLEAVKSYAGHLKFASNRLKNDTEVVLEAVKRSFKGEAIRFIGKNLDVKFIQKILKKWGISQIGYLYMTYFYDDLDFVNWLMKQNKNLLAHASIRIVTKFLKQDGMWLKYAGQPAQRDKELILIAVRQNGLALQFAEYYKDDKDVVETALRNNHSAFKYVRNEDLIIKIVSENPKLYFYGLDKKLRDDKDFILKLLKANNKLFFYLSNKWKRDKDIVITSYLADPVAIVSSQQFDHRNLIFFKKPEAMKFITLLDDGRFLRYLH</sequence>
<evidence type="ECO:0000259" key="1">
    <source>
        <dbReference type="Pfam" id="PF13475"/>
    </source>
</evidence>
<name>X1CJN4_9ZZZZ</name>
<feature type="non-terminal residue" evidence="2">
    <location>
        <position position="274"/>
    </location>
</feature>
<dbReference type="EMBL" id="BART01027716">
    <property type="protein sequence ID" value="GAG96443.1"/>
    <property type="molecule type" value="Genomic_DNA"/>
</dbReference>
<reference evidence="2" key="1">
    <citation type="journal article" date="2014" name="Front. Microbiol.">
        <title>High frequency of phylogenetically diverse reductive dehalogenase-homologous genes in deep subseafloor sedimentary metagenomes.</title>
        <authorList>
            <person name="Kawai M."/>
            <person name="Futagami T."/>
            <person name="Toyoda A."/>
            <person name="Takaki Y."/>
            <person name="Nishi S."/>
            <person name="Hori S."/>
            <person name="Arai W."/>
            <person name="Tsubouchi T."/>
            <person name="Morono Y."/>
            <person name="Uchiyama I."/>
            <person name="Ito T."/>
            <person name="Fujiyama A."/>
            <person name="Inagaki F."/>
            <person name="Takami H."/>
        </authorList>
    </citation>
    <scope>NUCLEOTIDE SEQUENCE</scope>
    <source>
        <strain evidence="2">Expedition CK06-06</strain>
    </source>
</reference>
<dbReference type="AlphaFoldDB" id="X1CJN4"/>
<gene>
    <name evidence="2" type="ORF">S01H4_49070</name>
</gene>
<feature type="domain" description="DUF4116" evidence="1">
    <location>
        <begin position="198"/>
        <end position="229"/>
    </location>
</feature>
<proteinExistence type="predicted"/>
<dbReference type="InterPro" id="IPR025197">
    <property type="entry name" value="DUF4116"/>
</dbReference>
<feature type="non-terminal residue" evidence="2">
    <location>
        <position position="1"/>
    </location>
</feature>
<dbReference type="Pfam" id="PF13475">
    <property type="entry name" value="DUF4116"/>
    <property type="match status" value="3"/>
</dbReference>